<proteinExistence type="predicted"/>
<evidence type="ECO:0000256" key="1">
    <source>
        <dbReference type="SAM" id="SignalP"/>
    </source>
</evidence>
<evidence type="ECO:0000313" key="3">
    <source>
        <dbReference type="EMBL" id="QGG80825.1"/>
    </source>
</evidence>
<dbReference type="EMBL" id="CP045871">
    <property type="protein sequence ID" value="QGG80825.1"/>
    <property type="molecule type" value="Genomic_DNA"/>
</dbReference>
<gene>
    <name evidence="3" type="ORF">GH975_09685</name>
</gene>
<dbReference type="SUPFAM" id="SSF52821">
    <property type="entry name" value="Rhodanese/Cell cycle control phosphatase"/>
    <property type="match status" value="1"/>
</dbReference>
<dbReference type="PROSITE" id="PS50206">
    <property type="entry name" value="RHODANESE_3"/>
    <property type="match status" value="1"/>
</dbReference>
<name>A0A5Q2QIF6_9GAMM</name>
<dbReference type="KEGG" id="llp:GH975_09685"/>
<dbReference type="Pfam" id="PF00581">
    <property type="entry name" value="Rhodanese"/>
    <property type="match status" value="1"/>
</dbReference>
<accession>A0A5Q2QIF6</accession>
<dbReference type="InterPro" id="IPR036873">
    <property type="entry name" value="Rhodanese-like_dom_sf"/>
</dbReference>
<feature type="domain" description="Rhodanese" evidence="2">
    <location>
        <begin position="93"/>
        <end position="209"/>
    </location>
</feature>
<dbReference type="GO" id="GO:0016740">
    <property type="term" value="F:transferase activity"/>
    <property type="evidence" value="ECO:0007669"/>
    <property type="project" value="UniProtKB-KW"/>
</dbReference>
<keyword evidence="1" id="KW-0732">Signal</keyword>
<organism evidence="3 4">
    <name type="scientific">Litorivicinus lipolyticus</name>
    <dbReference type="NCBI Taxonomy" id="418701"/>
    <lineage>
        <taxon>Bacteria</taxon>
        <taxon>Pseudomonadati</taxon>
        <taxon>Pseudomonadota</taxon>
        <taxon>Gammaproteobacteria</taxon>
        <taxon>Oceanospirillales</taxon>
        <taxon>Litorivicinaceae</taxon>
        <taxon>Litorivicinus</taxon>
    </lineage>
</organism>
<reference evidence="3 4" key="1">
    <citation type="submission" date="2019-11" db="EMBL/GenBank/DDBJ databases">
        <authorList>
            <person name="Khan S.A."/>
            <person name="Jeon C.O."/>
            <person name="Chun B.H."/>
        </authorList>
    </citation>
    <scope>NUCLEOTIDE SEQUENCE [LARGE SCALE GENOMIC DNA]</scope>
    <source>
        <strain evidence="3 4">IMCC 1097</strain>
    </source>
</reference>
<sequence>MKKIKHLTAALLAVTFATATLAEGPMIKRGVASVTVELGDKTCVIERNATAGNQVHEAYNKTGQGMPQPMIVSAGIDTLGELEFIDYMEQASVDSSILVVDTRTENWHEDLHIPCTTNVSFKNFADIKDDALFYLTEVFGVEENDDGSLNFDNAKTIVGYCNGYWCGQTPAMFKRAKYSMVALGYPVEKLKYYRGGMQAWTSLGLTVEGALTK</sequence>
<evidence type="ECO:0000313" key="4">
    <source>
        <dbReference type="Proteomes" id="UP000388235"/>
    </source>
</evidence>
<evidence type="ECO:0000259" key="2">
    <source>
        <dbReference type="PROSITE" id="PS50206"/>
    </source>
</evidence>
<dbReference type="AlphaFoldDB" id="A0A5Q2QIF6"/>
<feature type="signal peptide" evidence="1">
    <location>
        <begin position="1"/>
        <end position="22"/>
    </location>
</feature>
<keyword evidence="4" id="KW-1185">Reference proteome</keyword>
<dbReference type="Proteomes" id="UP000388235">
    <property type="component" value="Chromosome"/>
</dbReference>
<feature type="chain" id="PRO_5024309161" evidence="1">
    <location>
        <begin position="23"/>
        <end position="213"/>
    </location>
</feature>
<dbReference type="Gene3D" id="3.40.250.10">
    <property type="entry name" value="Rhodanese-like domain"/>
    <property type="match status" value="1"/>
</dbReference>
<dbReference type="InterPro" id="IPR001763">
    <property type="entry name" value="Rhodanese-like_dom"/>
</dbReference>
<keyword evidence="3" id="KW-0808">Transferase</keyword>
<protein>
    <submittedName>
        <fullName evidence="3">Sulfurtransferase</fullName>
    </submittedName>
</protein>
<dbReference type="RefSeq" id="WP_153714329.1">
    <property type="nucleotide sequence ID" value="NZ_CP045871.1"/>
</dbReference>
<dbReference type="OrthoDB" id="9784513at2"/>